<accession>A0ACC2JV52</accession>
<reference evidence="1" key="1">
    <citation type="submission" date="2022-12" db="EMBL/GenBank/DDBJ databases">
        <title>Genome Sequence of Lasiodiplodia mahajangana.</title>
        <authorList>
            <person name="Buettner E."/>
        </authorList>
    </citation>
    <scope>NUCLEOTIDE SEQUENCE</scope>
    <source>
        <strain evidence="1">VT137</strain>
    </source>
</reference>
<evidence type="ECO:0000313" key="1">
    <source>
        <dbReference type="EMBL" id="KAJ8131355.1"/>
    </source>
</evidence>
<dbReference type="Proteomes" id="UP001153332">
    <property type="component" value="Unassembled WGS sequence"/>
</dbReference>
<proteinExistence type="predicted"/>
<gene>
    <name evidence="1" type="ORF">O1611_g2271</name>
</gene>
<comment type="caution">
    <text evidence="1">The sequence shown here is derived from an EMBL/GenBank/DDBJ whole genome shotgun (WGS) entry which is preliminary data.</text>
</comment>
<name>A0ACC2JV52_9PEZI</name>
<evidence type="ECO:0000313" key="2">
    <source>
        <dbReference type="Proteomes" id="UP001153332"/>
    </source>
</evidence>
<organism evidence="1 2">
    <name type="scientific">Lasiodiplodia mahajangana</name>
    <dbReference type="NCBI Taxonomy" id="1108764"/>
    <lineage>
        <taxon>Eukaryota</taxon>
        <taxon>Fungi</taxon>
        <taxon>Dikarya</taxon>
        <taxon>Ascomycota</taxon>
        <taxon>Pezizomycotina</taxon>
        <taxon>Dothideomycetes</taxon>
        <taxon>Dothideomycetes incertae sedis</taxon>
        <taxon>Botryosphaeriales</taxon>
        <taxon>Botryosphaeriaceae</taxon>
        <taxon>Lasiodiplodia</taxon>
    </lineage>
</organism>
<sequence>MSEISKNEPISPAPPPWKLKGTVYILSFWNSKTLPTEGPGGDKIQGPPAIAYSPLEAKSSFADPTVSGEYLGGLSQIMVIRYTESPVGPYDELVVCSGFFACEKDDGEVKKRFKNQRVTRIYVSQKNTCWNGRNNWNIPKHLARFEWEGLPGGKTRVRVYPYDTAVPSGSNDGAVSESSPSEKYFFQAAFQPMRWAPYFPLSLSWLKYVGIDASLVQPPLPDGRQDAGEELIGTSRWCKIPPAIQTRKAMLGWMDMAQQVDHAVDGNDSSGGGSDAQYENFWPGLRRWNVAIKMENADIGFGDGVYWDATGT</sequence>
<dbReference type="EMBL" id="JAPUUL010000307">
    <property type="protein sequence ID" value="KAJ8131355.1"/>
    <property type="molecule type" value="Genomic_DNA"/>
</dbReference>
<keyword evidence="2" id="KW-1185">Reference proteome</keyword>
<protein>
    <submittedName>
        <fullName evidence="1">Uncharacterized protein</fullName>
    </submittedName>
</protein>